<name>A0ABN8Z846_RANTA</name>
<keyword evidence="3" id="KW-1185">Reference proteome</keyword>
<organism evidence="2 3">
    <name type="scientific">Rangifer tarandus platyrhynchus</name>
    <name type="common">Svalbard reindeer</name>
    <dbReference type="NCBI Taxonomy" id="3082113"/>
    <lineage>
        <taxon>Eukaryota</taxon>
        <taxon>Metazoa</taxon>
        <taxon>Chordata</taxon>
        <taxon>Craniata</taxon>
        <taxon>Vertebrata</taxon>
        <taxon>Euteleostomi</taxon>
        <taxon>Mammalia</taxon>
        <taxon>Eutheria</taxon>
        <taxon>Laurasiatheria</taxon>
        <taxon>Artiodactyla</taxon>
        <taxon>Ruminantia</taxon>
        <taxon>Pecora</taxon>
        <taxon>Cervidae</taxon>
        <taxon>Odocoileinae</taxon>
        <taxon>Rangifer</taxon>
    </lineage>
</organism>
<sequence length="139" mass="14245">MHATITPQFALPPACPGLLSPHLLLHWGCPLVLCNPPGPILGLQRGHFASPAHSSGQTSGVCPGPRQGLLPSLGHRPAPPDAVHAPTRSHPPYPGAATLLTARLPPPPLPQAGIPLAQGRIAVSLPHAAPSFLPKDPSP</sequence>
<dbReference type="Proteomes" id="UP001176941">
    <property type="component" value="Chromosome 3"/>
</dbReference>
<gene>
    <name evidence="2" type="ORF">MRATA1EN1_LOCUS19017</name>
</gene>
<evidence type="ECO:0000313" key="3">
    <source>
        <dbReference type="Proteomes" id="UP001176941"/>
    </source>
</evidence>
<protein>
    <submittedName>
        <fullName evidence="2">Uncharacterized protein</fullName>
    </submittedName>
</protein>
<reference evidence="2" key="1">
    <citation type="submission" date="2023-04" db="EMBL/GenBank/DDBJ databases">
        <authorList>
            <consortium name="ELIXIR-Norway"/>
        </authorList>
    </citation>
    <scope>NUCLEOTIDE SEQUENCE [LARGE SCALE GENOMIC DNA]</scope>
</reference>
<proteinExistence type="predicted"/>
<feature type="region of interest" description="Disordered" evidence="1">
    <location>
        <begin position="44"/>
        <end position="105"/>
    </location>
</feature>
<evidence type="ECO:0000256" key="1">
    <source>
        <dbReference type="SAM" id="MobiDB-lite"/>
    </source>
</evidence>
<dbReference type="EMBL" id="OX459939">
    <property type="protein sequence ID" value="CAI9170055.1"/>
    <property type="molecule type" value="Genomic_DNA"/>
</dbReference>
<evidence type="ECO:0000313" key="2">
    <source>
        <dbReference type="EMBL" id="CAI9170055.1"/>
    </source>
</evidence>
<accession>A0ABN8Z846</accession>